<keyword evidence="7 12" id="KW-0106">Calcium</keyword>
<evidence type="ECO:0000313" key="16">
    <source>
        <dbReference type="RefSeq" id="XP_033783596.1"/>
    </source>
</evidence>
<keyword evidence="8" id="KW-0130">Cell adhesion</keyword>
<dbReference type="GO" id="GO:0007156">
    <property type="term" value="P:homophilic cell adhesion via plasma membrane adhesion molecules"/>
    <property type="evidence" value="ECO:0007669"/>
    <property type="project" value="InterPro"/>
</dbReference>
<keyword evidence="3" id="KW-1003">Cell membrane</keyword>
<keyword evidence="9 13" id="KW-1133">Transmembrane helix</keyword>
<dbReference type="InParanoid" id="A0A6P8Q9N9"/>
<dbReference type="FunCoup" id="A0A6P8Q9N9">
    <property type="interactions" value="156"/>
</dbReference>
<dbReference type="InterPro" id="IPR002126">
    <property type="entry name" value="Cadherin-like_dom"/>
</dbReference>
<evidence type="ECO:0000313" key="15">
    <source>
        <dbReference type="Proteomes" id="UP000515159"/>
    </source>
</evidence>
<dbReference type="InterPro" id="IPR013164">
    <property type="entry name" value="Cadherin_N"/>
</dbReference>
<dbReference type="GO" id="GO:0005509">
    <property type="term" value="F:calcium ion binding"/>
    <property type="evidence" value="ECO:0007669"/>
    <property type="project" value="UniProtKB-UniRule"/>
</dbReference>
<dbReference type="Pfam" id="PF08266">
    <property type="entry name" value="Cadherin_2"/>
    <property type="match status" value="1"/>
</dbReference>
<dbReference type="InterPro" id="IPR050174">
    <property type="entry name" value="Protocadherin/Cadherin-CA"/>
</dbReference>
<evidence type="ECO:0000256" key="7">
    <source>
        <dbReference type="ARBA" id="ARBA00022837"/>
    </source>
</evidence>
<feature type="domain" description="Cadherin" evidence="14">
    <location>
        <begin position="205"/>
        <end position="309"/>
    </location>
</feature>
<feature type="domain" description="Cadherin" evidence="14">
    <location>
        <begin position="310"/>
        <end position="414"/>
    </location>
</feature>
<dbReference type="PRINTS" id="PR00205">
    <property type="entry name" value="CADHERIN"/>
</dbReference>
<dbReference type="SMART" id="SM00112">
    <property type="entry name" value="CA"/>
    <property type="match status" value="6"/>
</dbReference>
<evidence type="ECO:0000256" key="11">
    <source>
        <dbReference type="ARBA" id="ARBA00023180"/>
    </source>
</evidence>
<dbReference type="KEGG" id="gsh:117351855"/>
<dbReference type="AlphaFoldDB" id="A0A6P8Q9N9"/>
<dbReference type="Pfam" id="PF16492">
    <property type="entry name" value="Cadherin_C_2"/>
    <property type="match status" value="1"/>
</dbReference>
<keyword evidence="6" id="KW-0677">Repeat</keyword>
<dbReference type="PANTHER" id="PTHR24028">
    <property type="entry name" value="CADHERIN-87A"/>
    <property type="match status" value="1"/>
</dbReference>
<dbReference type="PANTHER" id="PTHR24028:SF73">
    <property type="entry name" value="PROTOCADHERIN GAMMA-B3-RELATED"/>
    <property type="match status" value="1"/>
</dbReference>
<evidence type="ECO:0000256" key="1">
    <source>
        <dbReference type="ARBA" id="ARBA00003436"/>
    </source>
</evidence>
<dbReference type="CDD" id="cd11304">
    <property type="entry name" value="Cadherin_repeat"/>
    <property type="match status" value="6"/>
</dbReference>
<feature type="domain" description="Cadherin" evidence="14">
    <location>
        <begin position="415"/>
        <end position="524"/>
    </location>
</feature>
<evidence type="ECO:0000256" key="12">
    <source>
        <dbReference type="PROSITE-ProRule" id="PRU00043"/>
    </source>
</evidence>
<dbReference type="InterPro" id="IPR015919">
    <property type="entry name" value="Cadherin-like_sf"/>
</dbReference>
<keyword evidence="11" id="KW-0325">Glycoprotein</keyword>
<organism evidence="15 16">
    <name type="scientific">Geotrypetes seraphini</name>
    <name type="common">Gaboon caecilian</name>
    <name type="synonym">Caecilia seraphini</name>
    <dbReference type="NCBI Taxonomy" id="260995"/>
    <lineage>
        <taxon>Eukaryota</taxon>
        <taxon>Metazoa</taxon>
        <taxon>Chordata</taxon>
        <taxon>Craniata</taxon>
        <taxon>Vertebrata</taxon>
        <taxon>Euteleostomi</taxon>
        <taxon>Amphibia</taxon>
        <taxon>Gymnophiona</taxon>
        <taxon>Geotrypetes</taxon>
    </lineage>
</organism>
<protein>
    <submittedName>
        <fullName evidence="16">Protocadherin gamma-B7-like</fullName>
    </submittedName>
</protein>
<evidence type="ECO:0000256" key="13">
    <source>
        <dbReference type="SAM" id="Phobius"/>
    </source>
</evidence>
<feature type="transmembrane region" description="Helical" evidence="13">
    <location>
        <begin position="650"/>
        <end position="674"/>
    </location>
</feature>
<accession>A0A6P8Q9N9</accession>
<keyword evidence="5" id="KW-0732">Signal</keyword>
<sequence>MEMGSLVGNLANDLGLNLEEFQSRKLRIISSTEKQYFTVNSENGNLYVNDRLDREELCGESTSCLVNIETIVENPLNIFHIKVIILDINDNAPSFFKSNIELEISESISPGARFSLGNARDPDIGINSLQNYQLSPNQFFILEEKKGADGKRYAELVLDKPLDREKQGIFNFIMTALDGGNPIRTCTVQINIKVTDANDNIPTFTENIYTATLKENIPPGSIALQVKARDDDEGPYAHITYAFENIPDSARHIFSLDSKSGEILISGHIDFEEIRHFQMDVEAKDGGGLASHCTVIIEVLDENDNAPEITLTSLSTTIPEDSPPGTVIALIKVLDKDYGENGEVTCYMQDDIPVKIMSSSSNYYKILTDSNLDREQVSEYNVTIVARDKGDPPLSSKQTIRIHITDINDNAPVFEKMFYTIYVSENNLSGVSIFSVNAIDPDFERNSRLTYSIVNSYIENLPVSSFVSINSMTGSIYTQRSLDYEQLREFQFQVKAQDGGAPSLSGNSTVKVFIIDHNDNAPKILYPSLGSDGLAPFEIVSPSTDKGSLVTKVVAVDDDSGHNAWLCYRLLQAAEPPLFNIGLHSGEIRTYRSFMDRDTMRQKLIVLVHDNGKPPLSTTGTINVIFAENFKEAAPELSNQSSDSQNQSELNFYLVLALALISFLFLITIFLLLLTKCLRSKKPTVLQCLGSDIYSRADSSFPPHYSDGTLPYGHQLYTATESGKNDFSFLEPNIKKLDNIIFTDNDASRFRNKHDITGKSETDIFLEVS</sequence>
<dbReference type="InterPro" id="IPR032455">
    <property type="entry name" value="Cadherin_C"/>
</dbReference>
<comment type="function">
    <text evidence="1">Potential calcium-dependent cell-adhesion protein. May be involved in the establishment and maintenance of specific neuronal connections in the brain.</text>
</comment>
<keyword evidence="15" id="KW-1185">Reference proteome</keyword>
<evidence type="ECO:0000256" key="6">
    <source>
        <dbReference type="ARBA" id="ARBA00022737"/>
    </source>
</evidence>
<feature type="domain" description="Cadherin" evidence="14">
    <location>
        <begin position="96"/>
        <end position="204"/>
    </location>
</feature>
<evidence type="ECO:0000259" key="14">
    <source>
        <dbReference type="PROSITE" id="PS50268"/>
    </source>
</evidence>
<dbReference type="FunFam" id="2.60.40.60:FF:000018">
    <property type="entry name" value="Protocadherin gamma c3"/>
    <property type="match status" value="1"/>
</dbReference>
<dbReference type="FunFam" id="2.60.40.60:FF:000001">
    <property type="entry name" value="Protocadherin alpha 2"/>
    <property type="match status" value="1"/>
</dbReference>
<dbReference type="RefSeq" id="XP_033783596.1">
    <property type="nucleotide sequence ID" value="XM_033927705.1"/>
</dbReference>
<dbReference type="PROSITE" id="PS50268">
    <property type="entry name" value="CADHERIN_2"/>
    <property type="match status" value="6"/>
</dbReference>
<comment type="subcellular location">
    <subcellularLocation>
        <location evidence="2">Cell membrane</location>
        <topology evidence="2">Single-pass type I membrane protein</topology>
    </subcellularLocation>
</comment>
<evidence type="ECO:0000256" key="2">
    <source>
        <dbReference type="ARBA" id="ARBA00004251"/>
    </source>
</evidence>
<dbReference type="FunFam" id="2.60.40.60:FF:000004">
    <property type="entry name" value="Protocadherin 1 gamma 2"/>
    <property type="match status" value="1"/>
</dbReference>
<dbReference type="FunFam" id="2.60.40.60:FF:000006">
    <property type="entry name" value="Protocadherin alpha 2"/>
    <property type="match status" value="1"/>
</dbReference>
<dbReference type="SUPFAM" id="SSF49313">
    <property type="entry name" value="Cadherin-like"/>
    <property type="match status" value="6"/>
</dbReference>
<dbReference type="InterPro" id="IPR020894">
    <property type="entry name" value="Cadherin_CS"/>
</dbReference>
<proteinExistence type="predicted"/>
<dbReference type="OrthoDB" id="6252479at2759"/>
<dbReference type="Pfam" id="PF00028">
    <property type="entry name" value="Cadherin"/>
    <property type="match status" value="5"/>
</dbReference>
<dbReference type="Gene3D" id="2.60.40.60">
    <property type="entry name" value="Cadherins"/>
    <property type="match status" value="6"/>
</dbReference>
<name>A0A6P8Q9N9_GEOSA</name>
<dbReference type="FunFam" id="2.60.40.60:FF:000129">
    <property type="entry name" value="protocadherin alpha-C2 isoform X1"/>
    <property type="match status" value="1"/>
</dbReference>
<feature type="domain" description="Cadherin" evidence="14">
    <location>
        <begin position="25"/>
        <end position="95"/>
    </location>
</feature>
<evidence type="ECO:0000256" key="8">
    <source>
        <dbReference type="ARBA" id="ARBA00022889"/>
    </source>
</evidence>
<feature type="domain" description="Cadherin" evidence="14">
    <location>
        <begin position="540"/>
        <end position="637"/>
    </location>
</feature>
<evidence type="ECO:0000256" key="3">
    <source>
        <dbReference type="ARBA" id="ARBA00022475"/>
    </source>
</evidence>
<gene>
    <name evidence="16" type="primary">LOC117351855</name>
</gene>
<dbReference type="GeneID" id="117351855"/>
<evidence type="ECO:0000256" key="5">
    <source>
        <dbReference type="ARBA" id="ARBA00022729"/>
    </source>
</evidence>
<reference evidence="16" key="1">
    <citation type="submission" date="2025-08" db="UniProtKB">
        <authorList>
            <consortium name="RefSeq"/>
        </authorList>
    </citation>
    <scope>IDENTIFICATION</scope>
</reference>
<dbReference type="Proteomes" id="UP000515159">
    <property type="component" value="Chromosome 18"/>
</dbReference>
<keyword evidence="4 13" id="KW-0812">Transmembrane</keyword>
<evidence type="ECO:0000256" key="4">
    <source>
        <dbReference type="ARBA" id="ARBA00022692"/>
    </source>
</evidence>
<dbReference type="FunFam" id="2.60.40.60:FF:000002">
    <property type="entry name" value="Protocadherin alpha 2"/>
    <property type="match status" value="1"/>
</dbReference>
<evidence type="ECO:0000256" key="10">
    <source>
        <dbReference type="ARBA" id="ARBA00023136"/>
    </source>
</evidence>
<keyword evidence="10 13" id="KW-0472">Membrane</keyword>
<dbReference type="GO" id="GO:0005886">
    <property type="term" value="C:plasma membrane"/>
    <property type="evidence" value="ECO:0007669"/>
    <property type="project" value="UniProtKB-SubCell"/>
</dbReference>
<evidence type="ECO:0000256" key="9">
    <source>
        <dbReference type="ARBA" id="ARBA00022989"/>
    </source>
</evidence>
<dbReference type="PROSITE" id="PS00232">
    <property type="entry name" value="CADHERIN_1"/>
    <property type="match status" value="3"/>
</dbReference>